<reference evidence="2 3" key="1">
    <citation type="submission" date="2018-01" db="EMBL/GenBank/DDBJ databases">
        <title>Deinococcus koreensis sp. nov., a radiation-resistant bacterium isolated from river water.</title>
        <authorList>
            <person name="Choi A."/>
        </authorList>
    </citation>
    <scope>NUCLEOTIDE SEQUENCE [LARGE SCALE GENOMIC DNA]</scope>
    <source>
        <strain evidence="2 3">SJW1-2</strain>
    </source>
</reference>
<organism evidence="2 3">
    <name type="scientific">Deinococcus koreensis</name>
    <dbReference type="NCBI Taxonomy" id="2054903"/>
    <lineage>
        <taxon>Bacteria</taxon>
        <taxon>Thermotogati</taxon>
        <taxon>Deinococcota</taxon>
        <taxon>Deinococci</taxon>
        <taxon>Deinococcales</taxon>
        <taxon>Deinococcaceae</taxon>
        <taxon>Deinococcus</taxon>
    </lineage>
</organism>
<dbReference type="InterPro" id="IPR036259">
    <property type="entry name" value="MFS_trans_sf"/>
</dbReference>
<dbReference type="SUPFAM" id="SSF103473">
    <property type="entry name" value="MFS general substrate transporter"/>
    <property type="match status" value="1"/>
</dbReference>
<keyword evidence="1" id="KW-1133">Transmembrane helix</keyword>
<sequence length="413" mass="42939">MTKKSDPVRVFLTMEAGLAFTFALAFTLQGLYFVQEAGLRPLQLLLIGAALELSAFLLEVPTGVLADVYSRRLSVILGCVCLGVAMLLVGLFPVFGVLLAAQVVSAAGYCFLSGAQQAWLADEAGEERLGSLLMLGGQYGRVADIVGILATAALASFGVGVPIVVAGGCALILAAYLALKMPERGFQRPAPEDGPQERFTWAALTGTLRHGVREVRASHTLLFLIAAAGLYGASTEAVDRLNQFLLIRETGLPGGLSAANWFTLLALVGSLVGWLVTEPLRRRLDLSDAARVAGALRLVLLGSVAALLAFALAPGFAWAAAALTIHGVLAGLYSPLSSTWLNLGLDPRTRATVNSFAAQADALGQVGCGPLFGLAGNLWGVRAALALAALVRLPTLALLGRAGRVTASRPADL</sequence>
<evidence type="ECO:0000256" key="1">
    <source>
        <dbReference type="SAM" id="Phobius"/>
    </source>
</evidence>
<dbReference type="GO" id="GO:0022857">
    <property type="term" value="F:transmembrane transporter activity"/>
    <property type="evidence" value="ECO:0007669"/>
    <property type="project" value="InterPro"/>
</dbReference>
<dbReference type="PANTHER" id="PTHR23530">
    <property type="entry name" value="TRANSPORT PROTEIN-RELATED"/>
    <property type="match status" value="1"/>
</dbReference>
<dbReference type="RefSeq" id="WP_133161762.1">
    <property type="nucleotide sequence ID" value="NZ_PPPD01000001.1"/>
</dbReference>
<keyword evidence="3" id="KW-1185">Reference proteome</keyword>
<dbReference type="PANTHER" id="PTHR23530:SF1">
    <property type="entry name" value="PERMEASE, MAJOR FACILITATOR SUPERFAMILY-RELATED"/>
    <property type="match status" value="1"/>
</dbReference>
<feature type="transmembrane region" description="Helical" evidence="1">
    <location>
        <begin position="298"/>
        <end position="325"/>
    </location>
</feature>
<evidence type="ECO:0000313" key="3">
    <source>
        <dbReference type="Proteomes" id="UP000236379"/>
    </source>
</evidence>
<dbReference type="OrthoDB" id="9816124at2"/>
<protein>
    <recommendedName>
        <fullName evidence="4">MFS transporter</fullName>
    </recommendedName>
</protein>
<feature type="transmembrane region" description="Helical" evidence="1">
    <location>
        <begin position="258"/>
        <end position="277"/>
    </location>
</feature>
<dbReference type="EMBL" id="PPPD01000001">
    <property type="protein sequence ID" value="PNY81267.1"/>
    <property type="molecule type" value="Genomic_DNA"/>
</dbReference>
<proteinExistence type="predicted"/>
<feature type="transmembrane region" description="Helical" evidence="1">
    <location>
        <begin position="219"/>
        <end position="238"/>
    </location>
</feature>
<dbReference type="InterPro" id="IPR053160">
    <property type="entry name" value="MFS_DHA3_Transporter"/>
</dbReference>
<name>A0A2K3UXK6_9DEIO</name>
<feature type="transmembrane region" description="Helical" evidence="1">
    <location>
        <begin position="12"/>
        <end position="32"/>
    </location>
</feature>
<dbReference type="CDD" id="cd06174">
    <property type="entry name" value="MFS"/>
    <property type="match status" value="1"/>
</dbReference>
<gene>
    <name evidence="2" type="ORF">CVO96_07590</name>
</gene>
<feature type="transmembrane region" description="Helical" evidence="1">
    <location>
        <begin position="379"/>
        <end position="399"/>
    </location>
</feature>
<feature type="transmembrane region" description="Helical" evidence="1">
    <location>
        <begin position="145"/>
        <end position="178"/>
    </location>
</feature>
<dbReference type="Pfam" id="PF07690">
    <property type="entry name" value="MFS_1"/>
    <property type="match status" value="1"/>
</dbReference>
<accession>A0A2K3UXK6</accession>
<keyword evidence="1" id="KW-0812">Transmembrane</keyword>
<dbReference type="InterPro" id="IPR011701">
    <property type="entry name" value="MFS"/>
</dbReference>
<dbReference type="Proteomes" id="UP000236379">
    <property type="component" value="Unassembled WGS sequence"/>
</dbReference>
<feature type="transmembrane region" description="Helical" evidence="1">
    <location>
        <begin position="44"/>
        <end position="66"/>
    </location>
</feature>
<keyword evidence="1" id="KW-0472">Membrane</keyword>
<evidence type="ECO:0008006" key="4">
    <source>
        <dbReference type="Google" id="ProtNLM"/>
    </source>
</evidence>
<dbReference type="AlphaFoldDB" id="A0A2K3UXK6"/>
<evidence type="ECO:0000313" key="2">
    <source>
        <dbReference type="EMBL" id="PNY81267.1"/>
    </source>
</evidence>
<dbReference type="Gene3D" id="1.20.1250.20">
    <property type="entry name" value="MFS general substrate transporter like domains"/>
    <property type="match status" value="1"/>
</dbReference>
<feature type="transmembrane region" description="Helical" evidence="1">
    <location>
        <begin position="73"/>
        <end position="95"/>
    </location>
</feature>
<comment type="caution">
    <text evidence="2">The sequence shown here is derived from an EMBL/GenBank/DDBJ whole genome shotgun (WGS) entry which is preliminary data.</text>
</comment>